<dbReference type="AlphaFoldDB" id="A0A8T1CBX4"/>
<reference evidence="1" key="1">
    <citation type="submission" date="2018-10" db="EMBL/GenBank/DDBJ databases">
        <title>Effector identification in a new, highly contiguous assembly of the strawberry crown rot pathogen Phytophthora cactorum.</title>
        <authorList>
            <person name="Armitage A.D."/>
            <person name="Nellist C.F."/>
            <person name="Bates H."/>
            <person name="Vickerstaff R.J."/>
            <person name="Harrison R.J."/>
        </authorList>
    </citation>
    <scope>NUCLEOTIDE SEQUENCE</scope>
    <source>
        <strain evidence="1">4040</strain>
    </source>
</reference>
<evidence type="ECO:0000313" key="1">
    <source>
        <dbReference type="EMBL" id="KAG2918235.1"/>
    </source>
</evidence>
<name>A0A8T1CBX4_9STRA</name>
<sequence>MSSRSGVCLGARVHVEGLQLLESHRSVCVKAAEYLADLVVLALVLKM</sequence>
<protein>
    <submittedName>
        <fullName evidence="1">Uncharacterized protein</fullName>
    </submittedName>
</protein>
<gene>
    <name evidence="1" type="ORF">PC117_g17132</name>
</gene>
<proteinExistence type="predicted"/>
<accession>A0A8T1CBX4</accession>
<dbReference type="Proteomes" id="UP000736787">
    <property type="component" value="Unassembled WGS sequence"/>
</dbReference>
<evidence type="ECO:0000313" key="2">
    <source>
        <dbReference type="Proteomes" id="UP000736787"/>
    </source>
</evidence>
<dbReference type="EMBL" id="RCMK01000633">
    <property type="protein sequence ID" value="KAG2918235.1"/>
    <property type="molecule type" value="Genomic_DNA"/>
</dbReference>
<comment type="caution">
    <text evidence="1">The sequence shown here is derived from an EMBL/GenBank/DDBJ whole genome shotgun (WGS) entry which is preliminary data.</text>
</comment>
<organism evidence="1 2">
    <name type="scientific">Phytophthora cactorum</name>
    <dbReference type="NCBI Taxonomy" id="29920"/>
    <lineage>
        <taxon>Eukaryota</taxon>
        <taxon>Sar</taxon>
        <taxon>Stramenopiles</taxon>
        <taxon>Oomycota</taxon>
        <taxon>Peronosporomycetes</taxon>
        <taxon>Peronosporales</taxon>
        <taxon>Peronosporaceae</taxon>
        <taxon>Phytophthora</taxon>
    </lineage>
</organism>